<reference evidence="2" key="1">
    <citation type="submission" date="2016-03" db="EMBL/GenBank/DDBJ databases">
        <title>Mechanisms controlling the formation of the plant cell surface in tip-growing cells are functionally conserved among land plants.</title>
        <authorList>
            <person name="Honkanen S."/>
            <person name="Jones V.A."/>
            <person name="Morieri G."/>
            <person name="Champion C."/>
            <person name="Hetherington A.J."/>
            <person name="Kelly S."/>
            <person name="Saint-Marcoux D."/>
            <person name="Proust H."/>
            <person name="Prescott H."/>
            <person name="Dolan L."/>
        </authorList>
    </citation>
    <scope>NUCLEOTIDE SEQUENCE [LARGE SCALE GENOMIC DNA]</scope>
    <source>
        <tissue evidence="2">Whole gametophyte</tissue>
    </source>
</reference>
<name>A0A176W415_MARPO</name>
<evidence type="ECO:0000256" key="1">
    <source>
        <dbReference type="SAM" id="MobiDB-lite"/>
    </source>
</evidence>
<sequence>MDELVMWIANILDNVGNVRFNKSNPFGTREERAGAGDRLDRFELQNDYDRDDRESRRATGGDGEAAEDSVEADRSRGRKNAPGGGREGEVMRSSTQWS</sequence>
<evidence type="ECO:0000313" key="3">
    <source>
        <dbReference type="Proteomes" id="UP000077202"/>
    </source>
</evidence>
<organism evidence="2 3">
    <name type="scientific">Marchantia polymorpha subsp. ruderalis</name>
    <dbReference type="NCBI Taxonomy" id="1480154"/>
    <lineage>
        <taxon>Eukaryota</taxon>
        <taxon>Viridiplantae</taxon>
        <taxon>Streptophyta</taxon>
        <taxon>Embryophyta</taxon>
        <taxon>Marchantiophyta</taxon>
        <taxon>Marchantiopsida</taxon>
        <taxon>Marchantiidae</taxon>
        <taxon>Marchantiales</taxon>
        <taxon>Marchantiaceae</taxon>
        <taxon>Marchantia</taxon>
    </lineage>
</organism>
<evidence type="ECO:0000313" key="2">
    <source>
        <dbReference type="EMBL" id="OAE27383.1"/>
    </source>
</evidence>
<feature type="region of interest" description="Disordered" evidence="1">
    <location>
        <begin position="18"/>
        <end position="98"/>
    </location>
</feature>
<dbReference type="EMBL" id="LVLJ01001907">
    <property type="protein sequence ID" value="OAE27383.1"/>
    <property type="molecule type" value="Genomic_DNA"/>
</dbReference>
<proteinExistence type="predicted"/>
<dbReference type="AlphaFoldDB" id="A0A176W415"/>
<accession>A0A176W415</accession>
<dbReference type="Proteomes" id="UP000077202">
    <property type="component" value="Unassembled WGS sequence"/>
</dbReference>
<gene>
    <name evidence="2" type="ORF">AXG93_2015s1090</name>
</gene>
<feature type="compositionally biased region" description="Basic and acidic residues" evidence="1">
    <location>
        <begin position="28"/>
        <end position="59"/>
    </location>
</feature>
<comment type="caution">
    <text evidence="2">The sequence shown here is derived from an EMBL/GenBank/DDBJ whole genome shotgun (WGS) entry which is preliminary data.</text>
</comment>
<protein>
    <submittedName>
        <fullName evidence="2">Uncharacterized protein</fullName>
    </submittedName>
</protein>
<keyword evidence="3" id="KW-1185">Reference proteome</keyword>